<gene>
    <name evidence="1" type="ORF">O6H91_03G101900</name>
</gene>
<organism evidence="1 2">
    <name type="scientific">Diphasiastrum complanatum</name>
    <name type="common">Issler's clubmoss</name>
    <name type="synonym">Lycopodium complanatum</name>
    <dbReference type="NCBI Taxonomy" id="34168"/>
    <lineage>
        <taxon>Eukaryota</taxon>
        <taxon>Viridiplantae</taxon>
        <taxon>Streptophyta</taxon>
        <taxon>Embryophyta</taxon>
        <taxon>Tracheophyta</taxon>
        <taxon>Lycopodiopsida</taxon>
        <taxon>Lycopodiales</taxon>
        <taxon>Lycopodiaceae</taxon>
        <taxon>Lycopodioideae</taxon>
        <taxon>Diphasiastrum</taxon>
    </lineage>
</organism>
<comment type="caution">
    <text evidence="1">The sequence shown here is derived from an EMBL/GenBank/DDBJ whole genome shotgun (WGS) entry which is preliminary data.</text>
</comment>
<name>A0ACC2EA22_DIPCM</name>
<dbReference type="Proteomes" id="UP001162992">
    <property type="component" value="Chromosome 3"/>
</dbReference>
<evidence type="ECO:0000313" key="1">
    <source>
        <dbReference type="EMBL" id="KAJ7563228.1"/>
    </source>
</evidence>
<evidence type="ECO:0000313" key="2">
    <source>
        <dbReference type="Proteomes" id="UP001162992"/>
    </source>
</evidence>
<reference evidence="2" key="1">
    <citation type="journal article" date="2024" name="Proc. Natl. Acad. Sci. U.S.A.">
        <title>Extraordinary preservation of gene collinearity over three hundred million years revealed in homosporous lycophytes.</title>
        <authorList>
            <person name="Li C."/>
            <person name="Wickell D."/>
            <person name="Kuo L.Y."/>
            <person name="Chen X."/>
            <person name="Nie B."/>
            <person name="Liao X."/>
            <person name="Peng D."/>
            <person name="Ji J."/>
            <person name="Jenkins J."/>
            <person name="Williams M."/>
            <person name="Shu S."/>
            <person name="Plott C."/>
            <person name="Barry K."/>
            <person name="Rajasekar S."/>
            <person name="Grimwood J."/>
            <person name="Han X."/>
            <person name="Sun S."/>
            <person name="Hou Z."/>
            <person name="He W."/>
            <person name="Dai G."/>
            <person name="Sun C."/>
            <person name="Schmutz J."/>
            <person name="Leebens-Mack J.H."/>
            <person name="Li F.W."/>
            <person name="Wang L."/>
        </authorList>
    </citation>
    <scope>NUCLEOTIDE SEQUENCE [LARGE SCALE GENOMIC DNA]</scope>
    <source>
        <strain evidence="2">cv. PW_Plant_1</strain>
    </source>
</reference>
<proteinExistence type="predicted"/>
<dbReference type="EMBL" id="CM055094">
    <property type="protein sequence ID" value="KAJ7563228.1"/>
    <property type="molecule type" value="Genomic_DNA"/>
</dbReference>
<accession>A0ACC2EA22</accession>
<keyword evidence="2" id="KW-1185">Reference proteome</keyword>
<protein>
    <submittedName>
        <fullName evidence="1">Uncharacterized protein</fullName>
    </submittedName>
</protein>
<sequence>MPAASELHSLCSVSRLLSCHFPEVASPFHSFHNDAPPRLLLPNCFIIHAKKSPCNRPSLAVQSASAARRHLKTKHNYFAVAAEDSHSSSQAPQLNYCRTSPDLEHGNTESDSNLSNITRRNFGARALSYVALLPVTLDFSAKALGDPTLRIEDVTPPITPAGKLQPIEERTIDLFEKTTYSVVNVFDASLRPQLKQTGMVEIPEGNGSGIVWDTQGHIVTNYHVIGSALSNNPAYGQAVARVTLLNVDGSQKAYAAILVGADKTKDLAVLKIDCPPEVLRPVTLGQSSKLRVGQRCLAIGNPFGFDHTLTVGVISGLNRDISTQVGGIISGSIQTDAAINPGNSGGPLVDSSGNVIGINTAIFTRSGTSAGVSFAIPVDVVAKTVPQLIMFGKVLRPGLNVQLAPDSVAKQLNVKNGALVLSAPETSAAGKAGLLPTKRGLAGNIILGDVIVAINNVPIKTSLELSKILDDYQVGDQVFLKVERDNNLTELSFRLEESNQ</sequence>